<accession>A0ABT3MTM2</accession>
<keyword evidence="2" id="KW-1185">Reference proteome</keyword>
<name>A0ABT3MTM2_9GAMM</name>
<dbReference type="Proteomes" id="UP001209854">
    <property type="component" value="Unassembled WGS sequence"/>
</dbReference>
<evidence type="ECO:0000313" key="2">
    <source>
        <dbReference type="Proteomes" id="UP001209854"/>
    </source>
</evidence>
<dbReference type="InterPro" id="IPR008878">
    <property type="entry name" value="Transposase_IS66_Orf2"/>
</dbReference>
<evidence type="ECO:0000313" key="1">
    <source>
        <dbReference type="EMBL" id="MCW7552731.1"/>
    </source>
</evidence>
<comment type="caution">
    <text evidence="1">The sequence shown here is derived from an EMBL/GenBank/DDBJ whole genome shotgun (WGS) entry which is preliminary data.</text>
</comment>
<dbReference type="PANTHER" id="PTHR36455">
    <property type="match status" value="1"/>
</dbReference>
<dbReference type="RefSeq" id="WP_262567659.1">
    <property type="nucleotide sequence ID" value="NZ_JAPFCC010000001.1"/>
</dbReference>
<protein>
    <submittedName>
        <fullName evidence="1">IS66 family insertion sequence element accessory protein TnpB</fullName>
    </submittedName>
</protein>
<reference evidence="1 2" key="1">
    <citation type="submission" date="2022-10" db="EMBL/GenBank/DDBJ databases">
        <title>High-quality genome sequences of two octocoral-associated bacteria, Endozoicomonas euniceicola EF212 and Endozoicomonas gorgoniicola PS125.</title>
        <authorList>
            <person name="Chiou Y.-J."/>
            <person name="Chen Y.-H."/>
        </authorList>
    </citation>
    <scope>NUCLEOTIDE SEQUENCE [LARGE SCALE GENOMIC DNA]</scope>
    <source>
        <strain evidence="1 2">PS125</strain>
    </source>
</reference>
<gene>
    <name evidence="1" type="primary">tnpB</name>
    <name evidence="1" type="ORF">NX722_08770</name>
</gene>
<dbReference type="EMBL" id="JAPFCC010000001">
    <property type="protein sequence ID" value="MCW7552731.1"/>
    <property type="molecule type" value="Genomic_DNA"/>
</dbReference>
<organism evidence="1 2">
    <name type="scientific">Endozoicomonas gorgoniicola</name>
    <dbReference type="NCBI Taxonomy" id="1234144"/>
    <lineage>
        <taxon>Bacteria</taxon>
        <taxon>Pseudomonadati</taxon>
        <taxon>Pseudomonadota</taxon>
        <taxon>Gammaproteobacteria</taxon>
        <taxon>Oceanospirillales</taxon>
        <taxon>Endozoicomonadaceae</taxon>
        <taxon>Endozoicomonas</taxon>
    </lineage>
</organism>
<proteinExistence type="predicted"/>
<dbReference type="PANTHER" id="PTHR36455:SF1">
    <property type="entry name" value="BLR8292 PROTEIN"/>
    <property type="match status" value="1"/>
</dbReference>
<sequence>MFFPESGVRVWLCTRPTDMRKSYDGLSALVKNQLKENPLSGQLFVFINRKGNQVKILYFDRSGYCIWSKRLEQGTFRHHWQDATKHSLCWTDLKLLLEGIDLSSVQKFKRYDHELHTAEKQL</sequence>
<dbReference type="Pfam" id="PF05717">
    <property type="entry name" value="TnpB_IS66"/>
    <property type="match status" value="1"/>
</dbReference>
<dbReference type="NCBIfam" id="NF033819">
    <property type="entry name" value="IS66_TnpB"/>
    <property type="match status" value="1"/>
</dbReference>